<evidence type="ECO:0000259" key="1">
    <source>
        <dbReference type="PROSITE" id="PS51725"/>
    </source>
</evidence>
<sequence>MIAVIFEVWPKPEYKQDYLDLAGQLKPILEIIDGFISVERFESLTEKGKILSLSIFRDEAAVEAWRNVAEHRRSQAKGRAKIFENYRLRIAGVIRDYGMNDRAQAPKDSRAIHA</sequence>
<dbReference type="EMBL" id="LT629750">
    <property type="protein sequence ID" value="SDS01816.1"/>
    <property type="molecule type" value="Genomic_DNA"/>
</dbReference>
<evidence type="ECO:0000313" key="3">
    <source>
        <dbReference type="Proteomes" id="UP000243904"/>
    </source>
</evidence>
<dbReference type="InterPro" id="IPR007138">
    <property type="entry name" value="ABM_dom"/>
</dbReference>
<accession>A0A1H1NS69</accession>
<keyword evidence="3" id="KW-1185">Reference proteome</keyword>
<dbReference type="PANTHER" id="PTHR37811">
    <property type="entry name" value="BLL5343 PROTEIN"/>
    <property type="match status" value="1"/>
</dbReference>
<dbReference type="Gene3D" id="3.30.70.100">
    <property type="match status" value="1"/>
</dbReference>
<dbReference type="Proteomes" id="UP000243904">
    <property type="component" value="Chromosome I"/>
</dbReference>
<organism evidence="2 3">
    <name type="scientific">Bradyrhizobium canariense</name>
    <dbReference type="NCBI Taxonomy" id="255045"/>
    <lineage>
        <taxon>Bacteria</taxon>
        <taxon>Pseudomonadati</taxon>
        <taxon>Pseudomonadota</taxon>
        <taxon>Alphaproteobacteria</taxon>
        <taxon>Hyphomicrobiales</taxon>
        <taxon>Nitrobacteraceae</taxon>
        <taxon>Bradyrhizobium</taxon>
    </lineage>
</organism>
<name>A0A1H1NS69_9BRAD</name>
<gene>
    <name evidence="2" type="ORF">SAMN05444158_0740</name>
</gene>
<dbReference type="AlphaFoldDB" id="A0A1H1NS69"/>
<dbReference type="SUPFAM" id="SSF54909">
    <property type="entry name" value="Dimeric alpha+beta barrel"/>
    <property type="match status" value="1"/>
</dbReference>
<dbReference type="InterPro" id="IPR011008">
    <property type="entry name" value="Dimeric_a/b-barrel"/>
</dbReference>
<feature type="domain" description="ABM" evidence="1">
    <location>
        <begin position="2"/>
        <end position="90"/>
    </location>
</feature>
<dbReference type="Pfam" id="PF03992">
    <property type="entry name" value="ABM"/>
    <property type="match status" value="1"/>
</dbReference>
<dbReference type="GO" id="GO:0004497">
    <property type="term" value="F:monooxygenase activity"/>
    <property type="evidence" value="ECO:0007669"/>
    <property type="project" value="UniProtKB-KW"/>
</dbReference>
<keyword evidence="2" id="KW-0503">Monooxygenase</keyword>
<dbReference type="RefSeq" id="WP_146686333.1">
    <property type="nucleotide sequence ID" value="NZ_LT629750.1"/>
</dbReference>
<dbReference type="InterPro" id="IPR052936">
    <property type="entry name" value="Jasmonate_Hydroxylase-like"/>
</dbReference>
<dbReference type="PANTHER" id="PTHR37811:SF2">
    <property type="entry name" value="ABM DOMAIN-CONTAINING PROTEIN"/>
    <property type="match status" value="1"/>
</dbReference>
<proteinExistence type="predicted"/>
<dbReference type="PROSITE" id="PS51725">
    <property type="entry name" value="ABM"/>
    <property type="match status" value="1"/>
</dbReference>
<evidence type="ECO:0000313" key="2">
    <source>
        <dbReference type="EMBL" id="SDS01816.1"/>
    </source>
</evidence>
<keyword evidence="2" id="KW-0560">Oxidoreductase</keyword>
<reference evidence="3" key="1">
    <citation type="submission" date="2016-10" db="EMBL/GenBank/DDBJ databases">
        <authorList>
            <person name="Varghese N."/>
            <person name="Submissions S."/>
        </authorList>
    </citation>
    <scope>NUCLEOTIDE SEQUENCE [LARGE SCALE GENOMIC DNA]</scope>
    <source>
        <strain evidence="3">GAS369</strain>
    </source>
</reference>
<protein>
    <submittedName>
        <fullName evidence="2">Heme-degrading monooxygenase HmoA</fullName>
    </submittedName>
</protein>